<accession>A0A673CP41</accession>
<dbReference type="InParanoid" id="A0A673CP41"/>
<sequence length="65" mass="7229">MTNKKGMAWESNKPVAIGGIEVAPPQDGEVRIKVRKYKDKAWSVQNFTSPSLPPVLLLTLVYECV</sequence>
<name>A0A673CP41_9TELE</name>
<dbReference type="SUPFAM" id="SSF50129">
    <property type="entry name" value="GroES-like"/>
    <property type="match status" value="1"/>
</dbReference>
<evidence type="ECO:0000313" key="1">
    <source>
        <dbReference type="Ensembl" id="ENSSORP00005057401.1"/>
    </source>
</evidence>
<dbReference type="AlphaFoldDB" id="A0A673CP41"/>
<keyword evidence="2" id="KW-1185">Reference proteome</keyword>
<reference evidence="1" key="3">
    <citation type="submission" date="2025-09" db="UniProtKB">
        <authorList>
            <consortium name="Ensembl"/>
        </authorList>
    </citation>
    <scope>IDENTIFICATION</scope>
</reference>
<dbReference type="Ensembl" id="ENSSORT00005058718.1">
    <property type="protein sequence ID" value="ENSSORP00005057401.1"/>
    <property type="gene ID" value="ENSSORG00005025460.1"/>
</dbReference>
<proteinExistence type="predicted"/>
<organism evidence="1 2">
    <name type="scientific">Sphaeramia orbicularis</name>
    <name type="common">orbiculate cardinalfish</name>
    <dbReference type="NCBI Taxonomy" id="375764"/>
    <lineage>
        <taxon>Eukaryota</taxon>
        <taxon>Metazoa</taxon>
        <taxon>Chordata</taxon>
        <taxon>Craniata</taxon>
        <taxon>Vertebrata</taxon>
        <taxon>Euteleostomi</taxon>
        <taxon>Actinopterygii</taxon>
        <taxon>Neopterygii</taxon>
        <taxon>Teleostei</taxon>
        <taxon>Neoteleostei</taxon>
        <taxon>Acanthomorphata</taxon>
        <taxon>Gobiaria</taxon>
        <taxon>Kurtiformes</taxon>
        <taxon>Apogonoidei</taxon>
        <taxon>Apogonidae</taxon>
        <taxon>Apogoninae</taxon>
        <taxon>Sphaeramia</taxon>
    </lineage>
</organism>
<dbReference type="InterPro" id="IPR011032">
    <property type="entry name" value="GroES-like_sf"/>
</dbReference>
<evidence type="ECO:0000313" key="2">
    <source>
        <dbReference type="Proteomes" id="UP000472271"/>
    </source>
</evidence>
<dbReference type="Proteomes" id="UP000472271">
    <property type="component" value="Chromosome 15"/>
</dbReference>
<protein>
    <submittedName>
        <fullName evidence="1">Uncharacterized protein</fullName>
    </submittedName>
</protein>
<reference evidence="1" key="2">
    <citation type="submission" date="2025-08" db="UniProtKB">
        <authorList>
            <consortium name="Ensembl"/>
        </authorList>
    </citation>
    <scope>IDENTIFICATION</scope>
</reference>
<reference evidence="1" key="1">
    <citation type="submission" date="2019-06" db="EMBL/GenBank/DDBJ databases">
        <authorList>
            <consortium name="Wellcome Sanger Institute Data Sharing"/>
        </authorList>
    </citation>
    <scope>NUCLEOTIDE SEQUENCE [LARGE SCALE GENOMIC DNA]</scope>
</reference>